<dbReference type="AlphaFoldDB" id="S5DS68"/>
<reference evidence="6" key="1">
    <citation type="journal article" date="2013" name="Sci. Rep.">
        <title>Metagenomics uncovers a new group of low GC and ultra-small marine Actinobacteria.</title>
        <authorList>
            <person name="Ghai R."/>
            <person name="Mizuno C.M."/>
            <person name="Picazo A."/>
            <person name="Camacho A."/>
            <person name="Rodriguez-Valera F."/>
        </authorList>
    </citation>
    <scope>NUCLEOTIDE SEQUENCE</scope>
</reference>
<organism evidence="6">
    <name type="scientific">Candidatus Actinomarina minuta</name>
    <dbReference type="NCBI Taxonomy" id="1389454"/>
    <lineage>
        <taxon>Bacteria</taxon>
        <taxon>Bacillati</taxon>
        <taxon>Actinomycetota</taxon>
        <taxon>Actinomycetes</taxon>
        <taxon>Candidatus Actinomarinidae</taxon>
        <taxon>Candidatus Actinomarinales</taxon>
        <taxon>Candidatus Actinomarineae</taxon>
        <taxon>Candidatus Actinomarinaceae</taxon>
        <taxon>Candidatus Actinomarina</taxon>
    </lineage>
</organism>
<dbReference type="PANTHER" id="PTHR21314">
    <property type="entry name" value="QUEUOSINE 5'-PHOSPHATE N-GLYCOSYLASE_HYDROLASE-RELATED"/>
    <property type="match status" value="1"/>
</dbReference>
<evidence type="ECO:0000256" key="1">
    <source>
        <dbReference type="ARBA" id="ARBA00022801"/>
    </source>
</evidence>
<evidence type="ECO:0000313" key="6">
    <source>
        <dbReference type="EMBL" id="AGQ19795.1"/>
    </source>
</evidence>
<dbReference type="PANTHER" id="PTHR21314:SF0">
    <property type="entry name" value="QUEUOSINE 5'-PHOSPHATE N-GLYCOSYLASE_HYDROLASE"/>
    <property type="match status" value="1"/>
</dbReference>
<dbReference type="EMBL" id="KC811142">
    <property type="protein sequence ID" value="AGQ19795.1"/>
    <property type="molecule type" value="Genomic_DNA"/>
</dbReference>
<protein>
    <recommendedName>
        <fullName evidence="3">Queuosine 5'-phosphate N-glycosylase/hydrolase</fullName>
    </recommendedName>
    <alternativeName>
        <fullName evidence="4">Queuosine-nucleotide N-glycosylase/hydrolase</fullName>
    </alternativeName>
</protein>
<evidence type="ECO:0000256" key="3">
    <source>
        <dbReference type="ARBA" id="ARBA00035306"/>
    </source>
</evidence>
<evidence type="ECO:0000256" key="5">
    <source>
        <dbReference type="ARBA" id="ARBA00048204"/>
    </source>
</evidence>
<accession>S5DS68</accession>
<keyword evidence="1" id="KW-0378">Hydrolase</keyword>
<comment type="catalytic activity">
    <reaction evidence="5">
        <text>queuosine 5'-phosphate + H2O = queuine + D-ribose 5-phosphate</text>
        <dbReference type="Rhea" id="RHEA:75387"/>
        <dbReference type="ChEBI" id="CHEBI:15377"/>
        <dbReference type="ChEBI" id="CHEBI:17433"/>
        <dbReference type="ChEBI" id="CHEBI:78346"/>
        <dbReference type="ChEBI" id="CHEBI:194371"/>
    </reaction>
    <physiologicalReaction direction="left-to-right" evidence="5">
        <dbReference type="Rhea" id="RHEA:75388"/>
    </physiologicalReaction>
</comment>
<proteinExistence type="inferred from homology"/>
<dbReference type="GO" id="GO:0006400">
    <property type="term" value="P:tRNA modification"/>
    <property type="evidence" value="ECO:0007669"/>
    <property type="project" value="TreeGrafter"/>
</dbReference>
<name>S5DS68_9ACTN</name>
<sequence length="326" mass="37747">MGVNWESKVLNSIGNVIENAEHLSVSEQNIEIVADWLAYEEFGLPKNNQTNKDPDNFMRTTMLINTLNFAFTDFDTSIKYSIERDGKSLSDSEAMFAQVHEAIDSGINLLNGEVLEKLTIEELEKIFEGNIEMPMLKERVEILNVVGTKLVDSYEGDWLKFIKNGPRKLYSNGEGLIERLVLEFPRFNDSSIYLDKEVNFYKLAQLAFWGIHGELAHTGYFRIEDMESMTAFADYIVPVALIVMKITQYSDELEEKIMNGKMIERDSNEEIEIRAASIYATAKLTESVNRRRKDLESLIIPQLDYRLWKHYHATHFPHHLTYTTMY</sequence>
<dbReference type="InterPro" id="IPR019438">
    <property type="entry name" value="Q_salvage"/>
</dbReference>
<evidence type="ECO:0000256" key="4">
    <source>
        <dbReference type="ARBA" id="ARBA00035393"/>
    </source>
</evidence>
<comment type="similarity">
    <text evidence="2">Belongs to the QNG1 protein family.</text>
</comment>
<dbReference type="GO" id="GO:0016787">
    <property type="term" value="F:hydrolase activity"/>
    <property type="evidence" value="ECO:0007669"/>
    <property type="project" value="UniProtKB-KW"/>
</dbReference>
<dbReference type="Pfam" id="PF10343">
    <property type="entry name" value="Q_salvage"/>
    <property type="match status" value="1"/>
</dbReference>
<evidence type="ECO:0000256" key="2">
    <source>
        <dbReference type="ARBA" id="ARBA00035119"/>
    </source>
</evidence>